<feature type="domain" description="SPOR" evidence="3">
    <location>
        <begin position="736"/>
        <end position="817"/>
    </location>
</feature>
<dbReference type="AlphaFoldDB" id="A0A558QTA0"/>
<feature type="compositionally biased region" description="Low complexity" evidence="1">
    <location>
        <begin position="620"/>
        <end position="640"/>
    </location>
</feature>
<feature type="region of interest" description="Disordered" evidence="1">
    <location>
        <begin position="493"/>
        <end position="738"/>
    </location>
</feature>
<dbReference type="GO" id="GO:0042834">
    <property type="term" value="F:peptidoglycan binding"/>
    <property type="evidence" value="ECO:0007669"/>
    <property type="project" value="InterPro"/>
</dbReference>
<gene>
    <name evidence="4" type="ORF">FOY91_19330</name>
</gene>
<feature type="compositionally biased region" description="Basic and acidic residues" evidence="1">
    <location>
        <begin position="657"/>
        <end position="710"/>
    </location>
</feature>
<proteinExistence type="predicted"/>
<dbReference type="Gene3D" id="3.30.70.1070">
    <property type="entry name" value="Sporulation related repeat"/>
    <property type="match status" value="1"/>
</dbReference>
<evidence type="ECO:0000313" key="5">
    <source>
        <dbReference type="Proteomes" id="UP000318681"/>
    </source>
</evidence>
<dbReference type="Pfam" id="PF05036">
    <property type="entry name" value="SPOR"/>
    <property type="match status" value="1"/>
</dbReference>
<dbReference type="PROSITE" id="PS51724">
    <property type="entry name" value="SPOR"/>
    <property type="match status" value="1"/>
</dbReference>
<dbReference type="Proteomes" id="UP000318681">
    <property type="component" value="Unassembled WGS sequence"/>
</dbReference>
<accession>A0A558QTA0</accession>
<feature type="chain" id="PRO_5022078792" description="SPOR domain-containing protein" evidence="2">
    <location>
        <begin position="32"/>
        <end position="829"/>
    </location>
</feature>
<feature type="signal peptide" evidence="2">
    <location>
        <begin position="1"/>
        <end position="31"/>
    </location>
</feature>
<keyword evidence="5" id="KW-1185">Reference proteome</keyword>
<feature type="compositionally biased region" description="Basic and acidic residues" evidence="1">
    <location>
        <begin position="535"/>
        <end position="550"/>
    </location>
</feature>
<evidence type="ECO:0000313" key="4">
    <source>
        <dbReference type="EMBL" id="TVV70344.1"/>
    </source>
</evidence>
<dbReference type="SUPFAM" id="SSF48452">
    <property type="entry name" value="TPR-like"/>
    <property type="match status" value="1"/>
</dbReference>
<feature type="compositionally biased region" description="Polar residues" evidence="1">
    <location>
        <begin position="520"/>
        <end position="534"/>
    </location>
</feature>
<evidence type="ECO:0000256" key="2">
    <source>
        <dbReference type="SAM" id="SignalP"/>
    </source>
</evidence>
<dbReference type="InterPro" id="IPR011990">
    <property type="entry name" value="TPR-like_helical_dom_sf"/>
</dbReference>
<dbReference type="RefSeq" id="WP_145155403.1">
    <property type="nucleotide sequence ID" value="NZ_VNIM01000129.1"/>
</dbReference>
<dbReference type="OrthoDB" id="7398646at2"/>
<evidence type="ECO:0000256" key="1">
    <source>
        <dbReference type="SAM" id="MobiDB-lite"/>
    </source>
</evidence>
<comment type="caution">
    <text evidence="4">The sequence shown here is derived from an EMBL/GenBank/DDBJ whole genome shotgun (WGS) entry which is preliminary data.</text>
</comment>
<feature type="compositionally biased region" description="Basic and acidic residues" evidence="1">
    <location>
        <begin position="719"/>
        <end position="734"/>
    </location>
</feature>
<evidence type="ECO:0000259" key="3">
    <source>
        <dbReference type="PROSITE" id="PS51724"/>
    </source>
</evidence>
<dbReference type="InterPro" id="IPR007730">
    <property type="entry name" value="SPOR-like_dom"/>
</dbReference>
<sequence>MTSHSPTLRARLARLLASFALIAPLAMPPLAAQTTGYPALADADPVTALSRYLRMLAANPRDLASLTGAGRAALAVGDANAALGFYARAEELAPRNGRIKAGLATALVQMEQPRAALKLFDEAVALGVPAGEIAADRGLANDLNGDGRRAQADYTIALRAREDAETVRRLALSMAVSGDRDGALAVLSPLLRRRDSGAERARAFVLALTGDQTGAANAVRAAMPGPQATVMTSFMSRLARLNPAQKALAVNFGYFPSDGRSYTAAELFADARAASLPAVGSAIGQRDPRRDLRGDTPLIPAGEALGPRIARNDVVSVAPRRRPGEMAEVMPPPHVLSAPIPGVTPLTTAMGVAETRVALAQSGGVASRPVAAIPAARQDGGIVAAAGGPVVATRTTPPTTIRTVTGPVVSATAAAGATAAAPVAASVAVPTGSAPAVTAVAVPASASAVPSPGFDVLQATPAATAEASRPAAPVATALSANAPVVVTATGPALATAPSPVPARVAAAPRTTMPPAVRATETSPTRQSQSAVRTTTRTERLAKATAAREDRESTDEMPAVAGRKSGATTRNGKPVKLAALDPKAGKSPRSGESGVRTGKAGEAAEDSATEDVTTGRNAKSKGTQAARTTKAAKASGKAADAGADDGANDTKTGKTGKSTRDARSSGKARIAEDVKTDRESKIDADAKTGKSAKTDKDTKAGRNAKAGKDMEIAGNAQPAKDAKTTKGAKAADTKARPATAERYWVQVASGSNKANLDKAWDSVKGKAPKLLAGQTTHTAPWKASNRLLIGPFKSEADAQAKVNALAKAGVSGIQFTTRAGADVEKVGGGK</sequence>
<dbReference type="EMBL" id="VNIM01000129">
    <property type="protein sequence ID" value="TVV70344.1"/>
    <property type="molecule type" value="Genomic_DNA"/>
</dbReference>
<dbReference type="Gene3D" id="1.25.40.10">
    <property type="entry name" value="Tetratricopeptide repeat domain"/>
    <property type="match status" value="1"/>
</dbReference>
<dbReference type="InterPro" id="IPR036680">
    <property type="entry name" value="SPOR-like_sf"/>
</dbReference>
<feature type="compositionally biased region" description="Low complexity" evidence="1">
    <location>
        <begin position="494"/>
        <end position="519"/>
    </location>
</feature>
<organism evidence="4 5">
    <name type="scientific">Alterirhizorhabdus solaris</name>
    <dbReference type="NCBI Taxonomy" id="2529389"/>
    <lineage>
        <taxon>Bacteria</taxon>
        <taxon>Pseudomonadati</taxon>
        <taxon>Pseudomonadota</taxon>
        <taxon>Alphaproteobacteria</taxon>
        <taxon>Sphingomonadales</taxon>
        <taxon>Rhizorhabdaceae</taxon>
        <taxon>Alterirhizorhabdus</taxon>
    </lineage>
</organism>
<protein>
    <recommendedName>
        <fullName evidence="3">SPOR domain-containing protein</fullName>
    </recommendedName>
</protein>
<dbReference type="SUPFAM" id="SSF110997">
    <property type="entry name" value="Sporulation related repeat"/>
    <property type="match status" value="1"/>
</dbReference>
<keyword evidence="2" id="KW-0732">Signal</keyword>
<name>A0A558QTA0_9SPHN</name>
<reference evidence="4 5" key="1">
    <citation type="submission" date="2019-07" db="EMBL/GenBank/DDBJ databases">
        <title>Sphingomonas solaris sp. nov., isolated from a solar panel from Boston, Massachusetts.</title>
        <authorList>
            <person name="Tanner K."/>
            <person name="Pascual J."/>
            <person name="Mancuso C."/>
            <person name="Pereto J."/>
            <person name="Khalil A."/>
            <person name="Vilanova C."/>
        </authorList>
    </citation>
    <scope>NUCLEOTIDE SEQUENCE [LARGE SCALE GENOMIC DNA]</scope>
    <source>
        <strain evidence="4 5">R4DWN</strain>
    </source>
</reference>